<feature type="non-terminal residue" evidence="1">
    <location>
        <position position="100"/>
    </location>
</feature>
<comment type="caution">
    <text evidence="1">The sequence shown here is derived from an EMBL/GenBank/DDBJ whole genome shotgun (WGS) entry which is preliminary data.</text>
</comment>
<proteinExistence type="predicted"/>
<organism evidence="1 2">
    <name type="scientific">Streblomastix strix</name>
    <dbReference type="NCBI Taxonomy" id="222440"/>
    <lineage>
        <taxon>Eukaryota</taxon>
        <taxon>Metamonada</taxon>
        <taxon>Preaxostyla</taxon>
        <taxon>Oxymonadida</taxon>
        <taxon>Streblomastigidae</taxon>
        <taxon>Streblomastix</taxon>
    </lineage>
</organism>
<evidence type="ECO:0000313" key="1">
    <source>
        <dbReference type="EMBL" id="KAA6326577.1"/>
    </source>
</evidence>
<dbReference type="Proteomes" id="UP000324800">
    <property type="component" value="Unassembled WGS sequence"/>
</dbReference>
<reference evidence="1 2" key="1">
    <citation type="submission" date="2019-03" db="EMBL/GenBank/DDBJ databases">
        <title>Single cell metagenomics reveals metabolic interactions within the superorganism composed of flagellate Streblomastix strix and complex community of Bacteroidetes bacteria on its surface.</title>
        <authorList>
            <person name="Treitli S.C."/>
            <person name="Kolisko M."/>
            <person name="Husnik F."/>
            <person name="Keeling P."/>
            <person name="Hampl V."/>
        </authorList>
    </citation>
    <scope>NUCLEOTIDE SEQUENCE [LARGE SCALE GENOMIC DNA]</scope>
    <source>
        <strain evidence="1">ST1C</strain>
    </source>
</reference>
<dbReference type="AlphaFoldDB" id="A0A5J4QXA3"/>
<gene>
    <name evidence="1" type="ORF">EZS28_053932</name>
</gene>
<sequence>MTKLRSSGAVQNVFLDLLLNVAIGNTEKLIDKLIDGYKLSVLAASEAQLIREQMAGGVHEKPDRIEIYSDTTKTKMAENRKISQSNFKFPRFSSQKSFNM</sequence>
<accession>A0A5J4QXA3</accession>
<evidence type="ECO:0000313" key="2">
    <source>
        <dbReference type="Proteomes" id="UP000324800"/>
    </source>
</evidence>
<name>A0A5J4QXA3_9EUKA</name>
<dbReference type="EMBL" id="SNRW01043823">
    <property type="protein sequence ID" value="KAA6326577.1"/>
    <property type="molecule type" value="Genomic_DNA"/>
</dbReference>
<protein>
    <submittedName>
        <fullName evidence="1">Uncharacterized protein</fullName>
    </submittedName>
</protein>